<dbReference type="GO" id="GO:0005634">
    <property type="term" value="C:nucleus"/>
    <property type="evidence" value="ECO:0007669"/>
    <property type="project" value="TreeGrafter"/>
</dbReference>
<feature type="region of interest" description="Disordered" evidence="1">
    <location>
        <begin position="30"/>
        <end position="127"/>
    </location>
</feature>
<dbReference type="GO" id="GO:0098038">
    <property type="term" value="P:non-replicative DNA transposition"/>
    <property type="evidence" value="ECO:0007669"/>
    <property type="project" value="InterPro"/>
</dbReference>
<sequence>MAEGGGAARRRAPALLEAARARYESLHISDDVFGESGPDSGGNPFYSTSAASRSSSAASSDDEPERLGPARGPGSPEPGAPTAQESEEDEAGAGWSSTLRDRPPPHFEDTGGLLLHTGAPGRPDLSTRHISTGAIVLTPDPARGLSTEASPPCCGLQGNVRFLVFSEYRAHLLVMKESERPSRGAGKETGVQRSQTGGVAQALGTQCAWRARCCLIPPRHLDRGSRSYSVGLVGLVAQYDVILIVESGMDALPAPVPVKPRVQSWPLPTAGGIDQSGVQEARTVGPHRKRMIAGAAGETGCYGDTGCPESTGVTGALPYVSVPHPICSSSLLSRFLSRNPPTLAAYEAVIWLSRELAPKGIEICSKI</sequence>
<name>A0AAD4XXB7_OVIAM</name>
<evidence type="ECO:0000313" key="3">
    <source>
        <dbReference type="Proteomes" id="UP001214576"/>
    </source>
</evidence>
<organism evidence="2 3">
    <name type="scientific">Ovis ammon polii</name>
    <dbReference type="NCBI Taxonomy" id="230172"/>
    <lineage>
        <taxon>Eukaryota</taxon>
        <taxon>Metazoa</taxon>
        <taxon>Chordata</taxon>
        <taxon>Craniata</taxon>
        <taxon>Vertebrata</taxon>
        <taxon>Euteleostomi</taxon>
        <taxon>Mammalia</taxon>
        <taxon>Eutheria</taxon>
        <taxon>Laurasiatheria</taxon>
        <taxon>Artiodactyla</taxon>
        <taxon>Ruminantia</taxon>
        <taxon>Pecora</taxon>
        <taxon>Bovidae</taxon>
        <taxon>Caprinae</taxon>
        <taxon>Ovis</taxon>
    </lineage>
</organism>
<feature type="compositionally biased region" description="Low complexity" evidence="1">
    <location>
        <begin position="47"/>
        <end position="59"/>
    </location>
</feature>
<dbReference type="GO" id="GO:0004803">
    <property type="term" value="F:transposase activity"/>
    <property type="evidence" value="ECO:0007669"/>
    <property type="project" value="InterPro"/>
</dbReference>
<evidence type="ECO:0000313" key="2">
    <source>
        <dbReference type="EMBL" id="KAI4529495.1"/>
    </source>
</evidence>
<gene>
    <name evidence="2" type="ORF">MG293_020743</name>
</gene>
<protein>
    <submittedName>
        <fullName evidence="2">Uncharacterized protein</fullName>
    </submittedName>
</protein>
<feature type="compositionally biased region" description="Basic and acidic residues" evidence="1">
    <location>
        <begin position="99"/>
        <end position="109"/>
    </location>
</feature>
<dbReference type="InterPro" id="IPR042423">
    <property type="entry name" value="PGBD5"/>
</dbReference>
<keyword evidence="3" id="KW-1185">Reference proteome</keyword>
<evidence type="ECO:0000256" key="1">
    <source>
        <dbReference type="SAM" id="MobiDB-lite"/>
    </source>
</evidence>
<dbReference type="Proteomes" id="UP001214576">
    <property type="component" value="Unassembled WGS sequence"/>
</dbReference>
<comment type="caution">
    <text evidence="2">The sequence shown here is derived from an EMBL/GenBank/DDBJ whole genome shotgun (WGS) entry which is preliminary data.</text>
</comment>
<dbReference type="AlphaFoldDB" id="A0AAD4XXB7"/>
<dbReference type="PANTHER" id="PTHR28576">
    <property type="entry name" value="PIGGYBAC TRANSPOSABLE ELEMENT-DERIVED PROTEIN 5"/>
    <property type="match status" value="1"/>
</dbReference>
<proteinExistence type="predicted"/>
<reference evidence="2" key="1">
    <citation type="submission" date="2022-03" db="EMBL/GenBank/DDBJ databases">
        <title>Genomic analyses of argali, domestic sheep and their hybrids provide insights into chromosomal evolution, heterosis and genetic basis of agronomic traits.</title>
        <authorList>
            <person name="Li M."/>
        </authorList>
    </citation>
    <scope>NUCLEOTIDE SEQUENCE</scope>
    <source>
        <strain evidence="2">CAU-MHL-2022a</strain>
        <tissue evidence="2">Skin</tissue>
    </source>
</reference>
<accession>A0AAD4XXB7</accession>
<dbReference type="EMBL" id="JAKZEL010000028">
    <property type="protein sequence ID" value="KAI4529495.1"/>
    <property type="molecule type" value="Genomic_DNA"/>
</dbReference>
<dbReference type="PANTHER" id="PTHR28576:SF2">
    <property type="entry name" value="PIGGYBAC TRANSPOSABLE ELEMENT-DERIVED PROTEIN 5"/>
    <property type="match status" value="1"/>
</dbReference>